<name>A0A0N4VMS1_ENTVE</name>
<sequence length="35" mass="3929">MSSIFGSISGRTSLTSRKDYKINIQLLDDNENILV</sequence>
<evidence type="ECO:0000313" key="2">
    <source>
        <dbReference type="Proteomes" id="UP000274131"/>
    </source>
</evidence>
<reference evidence="1 2" key="2">
    <citation type="submission" date="2018-10" db="EMBL/GenBank/DDBJ databases">
        <authorList>
            <consortium name="Pathogen Informatics"/>
        </authorList>
    </citation>
    <scope>NUCLEOTIDE SEQUENCE [LARGE SCALE GENOMIC DNA]</scope>
</reference>
<evidence type="ECO:0000313" key="1">
    <source>
        <dbReference type="EMBL" id="VDD96716.1"/>
    </source>
</evidence>
<dbReference type="WBParaSite" id="EVEC_0001224801-mRNA-1">
    <property type="protein sequence ID" value="EVEC_0001224801-mRNA-1"/>
    <property type="gene ID" value="EVEC_0001224801"/>
</dbReference>
<proteinExistence type="predicted"/>
<organism evidence="3">
    <name type="scientific">Enterobius vermicularis</name>
    <name type="common">Human pinworm</name>
    <dbReference type="NCBI Taxonomy" id="51028"/>
    <lineage>
        <taxon>Eukaryota</taxon>
        <taxon>Metazoa</taxon>
        <taxon>Ecdysozoa</taxon>
        <taxon>Nematoda</taxon>
        <taxon>Chromadorea</taxon>
        <taxon>Rhabditida</taxon>
        <taxon>Spirurina</taxon>
        <taxon>Oxyuridomorpha</taxon>
        <taxon>Oxyuroidea</taxon>
        <taxon>Oxyuridae</taxon>
        <taxon>Enterobius</taxon>
    </lineage>
</organism>
<dbReference type="EMBL" id="UXUI01012119">
    <property type="protein sequence ID" value="VDD96716.1"/>
    <property type="molecule type" value="Genomic_DNA"/>
</dbReference>
<reference evidence="3" key="1">
    <citation type="submission" date="2017-02" db="UniProtKB">
        <authorList>
            <consortium name="WormBaseParasite"/>
        </authorList>
    </citation>
    <scope>IDENTIFICATION</scope>
</reference>
<gene>
    <name evidence="1" type="ORF">EVEC_LOCUS11467</name>
</gene>
<accession>A0A0N4VMS1</accession>
<dbReference type="AlphaFoldDB" id="A0A0N4VMS1"/>
<protein>
    <submittedName>
        <fullName evidence="1 3">Uncharacterized protein</fullName>
    </submittedName>
</protein>
<evidence type="ECO:0000313" key="3">
    <source>
        <dbReference type="WBParaSite" id="EVEC_0001224801-mRNA-1"/>
    </source>
</evidence>
<dbReference type="Proteomes" id="UP000274131">
    <property type="component" value="Unassembled WGS sequence"/>
</dbReference>
<keyword evidence="2" id="KW-1185">Reference proteome</keyword>